<dbReference type="EMBL" id="MT143595">
    <property type="protein sequence ID" value="QJA98613.1"/>
    <property type="molecule type" value="Genomic_DNA"/>
</dbReference>
<protein>
    <submittedName>
        <fullName evidence="1">Uncharacterized protein</fullName>
    </submittedName>
</protein>
<organism evidence="1">
    <name type="scientific">viral metagenome</name>
    <dbReference type="NCBI Taxonomy" id="1070528"/>
    <lineage>
        <taxon>unclassified sequences</taxon>
        <taxon>metagenomes</taxon>
        <taxon>organismal metagenomes</taxon>
    </lineage>
</organism>
<accession>A0A6M3LV13</accession>
<name>A0A6M3LV13_9ZZZZ</name>
<reference evidence="1" key="1">
    <citation type="submission" date="2020-03" db="EMBL/GenBank/DDBJ databases">
        <title>The deep terrestrial virosphere.</title>
        <authorList>
            <person name="Holmfeldt K."/>
            <person name="Nilsson E."/>
            <person name="Simone D."/>
            <person name="Lopez-Fernandez M."/>
            <person name="Wu X."/>
            <person name="de Brujin I."/>
            <person name="Lundin D."/>
            <person name="Andersson A."/>
            <person name="Bertilsson S."/>
            <person name="Dopson M."/>
        </authorList>
    </citation>
    <scope>NUCLEOTIDE SEQUENCE</scope>
    <source>
        <strain evidence="1">MM171A01690</strain>
    </source>
</reference>
<evidence type="ECO:0000313" key="1">
    <source>
        <dbReference type="EMBL" id="QJA98613.1"/>
    </source>
</evidence>
<dbReference type="AlphaFoldDB" id="A0A6M3LV13"/>
<gene>
    <name evidence="1" type="ORF">MM171A01690_0002</name>
</gene>
<proteinExistence type="predicted"/>
<sequence>MAYNRLTVNGNTLIFLLQNANERHERTPWIMPLPGTKYPLLYDEVSTTNVISITGKIKCKTGNPYTTTTLARAAVRAVNVDTFVTSCTLDSGTWSSPTYTKDTSVNCWNLPDSGLDILATLVTINEENSDLNTLTITIELMQGGVL</sequence>